<proteinExistence type="predicted"/>
<dbReference type="InterPro" id="IPR019734">
    <property type="entry name" value="TPR_rpt"/>
</dbReference>
<evidence type="ECO:0008006" key="6">
    <source>
        <dbReference type="Google" id="ProtNLM"/>
    </source>
</evidence>
<sequence length="290" mass="33624">MCATLKKTSLLLLSLATMQWGRSQTNCQVFKDSCHIKACLLYQQAGNFGQGTRQSQQYYDSAIRVCPDYAEAWSEISVPYLKRGDFYNWRKYLDKAVALKPYPYLGTRGWCRFKFLRDYEGALKDLRRFDTLSGFNPSYSGDGNYHLYNVMALCERELGNYRQALQYFTLGIDSMRTKQGDAWVGFSDFLHRAVTKMRIKDYTGALSDLDQQMKKYDNYAEIYYYQGLVFEAIHREKEAMTSLEKARTMAASGHHLADIYCEMQDEVFVEDIDAAIERIKKSPVQTKKGK</sequence>
<name>A0A1V9FMH4_9BACT</name>
<dbReference type="Proteomes" id="UP000192796">
    <property type="component" value="Unassembled WGS sequence"/>
</dbReference>
<evidence type="ECO:0000256" key="1">
    <source>
        <dbReference type="ARBA" id="ARBA00022737"/>
    </source>
</evidence>
<keyword evidence="5" id="KW-1185">Reference proteome</keyword>
<dbReference type="AlphaFoldDB" id="A0A1V9FMH4"/>
<comment type="caution">
    <text evidence="4">The sequence shown here is derived from an EMBL/GenBank/DDBJ whole genome shotgun (WGS) entry which is preliminary data.</text>
</comment>
<accession>A0A1V9FMH4</accession>
<evidence type="ECO:0000256" key="3">
    <source>
        <dbReference type="PROSITE-ProRule" id="PRU00339"/>
    </source>
</evidence>
<dbReference type="PANTHER" id="PTHR44858:SF1">
    <property type="entry name" value="UDP-N-ACETYLGLUCOSAMINE--PEPTIDE N-ACETYLGLUCOSAMINYLTRANSFERASE SPINDLY-RELATED"/>
    <property type="match status" value="1"/>
</dbReference>
<organism evidence="4 5">
    <name type="scientific">Niastella vici</name>
    <dbReference type="NCBI Taxonomy" id="1703345"/>
    <lineage>
        <taxon>Bacteria</taxon>
        <taxon>Pseudomonadati</taxon>
        <taxon>Bacteroidota</taxon>
        <taxon>Chitinophagia</taxon>
        <taxon>Chitinophagales</taxon>
        <taxon>Chitinophagaceae</taxon>
        <taxon>Niastella</taxon>
    </lineage>
</organism>
<dbReference type="InterPro" id="IPR011990">
    <property type="entry name" value="TPR-like_helical_dom_sf"/>
</dbReference>
<keyword evidence="1" id="KW-0677">Repeat</keyword>
<dbReference type="PROSITE" id="PS50005">
    <property type="entry name" value="TPR"/>
    <property type="match status" value="1"/>
</dbReference>
<dbReference type="RefSeq" id="WP_081154659.1">
    <property type="nucleotide sequence ID" value="NZ_LVYD01000077.1"/>
</dbReference>
<dbReference type="SMART" id="SM00028">
    <property type="entry name" value="TPR"/>
    <property type="match status" value="4"/>
</dbReference>
<dbReference type="EMBL" id="LVYD01000077">
    <property type="protein sequence ID" value="OQP59555.1"/>
    <property type="molecule type" value="Genomic_DNA"/>
</dbReference>
<evidence type="ECO:0000313" key="4">
    <source>
        <dbReference type="EMBL" id="OQP59555.1"/>
    </source>
</evidence>
<dbReference type="PANTHER" id="PTHR44858">
    <property type="entry name" value="TETRATRICOPEPTIDE REPEAT PROTEIN 6"/>
    <property type="match status" value="1"/>
</dbReference>
<reference evidence="4 5" key="1">
    <citation type="submission" date="2016-03" db="EMBL/GenBank/DDBJ databases">
        <title>Niastella vici sp. nov., isolated from farmland soil.</title>
        <authorList>
            <person name="Chen L."/>
            <person name="Wang D."/>
            <person name="Yang S."/>
            <person name="Wang G."/>
        </authorList>
    </citation>
    <scope>NUCLEOTIDE SEQUENCE [LARGE SCALE GENOMIC DNA]</scope>
    <source>
        <strain evidence="4 5">DJ57</strain>
    </source>
</reference>
<dbReference type="InterPro" id="IPR050498">
    <property type="entry name" value="Ycf3"/>
</dbReference>
<feature type="repeat" description="TPR" evidence="3">
    <location>
        <begin position="70"/>
        <end position="103"/>
    </location>
</feature>
<dbReference type="STRING" id="1703345.A3860_37210"/>
<protein>
    <recommendedName>
        <fullName evidence="6">Tetratricopeptide repeat protein</fullName>
    </recommendedName>
</protein>
<evidence type="ECO:0000313" key="5">
    <source>
        <dbReference type="Proteomes" id="UP000192796"/>
    </source>
</evidence>
<dbReference type="OrthoDB" id="935812at2"/>
<keyword evidence="2 3" id="KW-0802">TPR repeat</keyword>
<evidence type="ECO:0000256" key="2">
    <source>
        <dbReference type="ARBA" id="ARBA00022803"/>
    </source>
</evidence>
<gene>
    <name evidence="4" type="ORF">A3860_37210</name>
</gene>
<dbReference type="SUPFAM" id="SSF48452">
    <property type="entry name" value="TPR-like"/>
    <property type="match status" value="1"/>
</dbReference>
<dbReference type="Gene3D" id="1.25.40.10">
    <property type="entry name" value="Tetratricopeptide repeat domain"/>
    <property type="match status" value="2"/>
</dbReference>